<feature type="domain" description="EF-hand" evidence="4">
    <location>
        <begin position="161"/>
        <end position="196"/>
    </location>
</feature>
<keyword evidence="1" id="KW-0479">Metal-binding</keyword>
<dbReference type="InterPro" id="IPR028846">
    <property type="entry name" value="Recoverin"/>
</dbReference>
<dbReference type="PROSITE" id="PS00018">
    <property type="entry name" value="EF_HAND_1"/>
    <property type="match status" value="2"/>
</dbReference>
<feature type="domain" description="EF-hand" evidence="4">
    <location>
        <begin position="206"/>
        <end position="241"/>
    </location>
</feature>
<dbReference type="Pfam" id="PF13499">
    <property type="entry name" value="EF-hand_7"/>
    <property type="match status" value="1"/>
</dbReference>
<dbReference type="GeneID" id="113402134"/>
<evidence type="ECO:0000259" key="4">
    <source>
        <dbReference type="PROSITE" id="PS50222"/>
    </source>
</evidence>
<dbReference type="RefSeq" id="XP_026498073.2">
    <property type="nucleotide sequence ID" value="XM_026642288.2"/>
</dbReference>
<name>A0A8B8ILU9_VANTA</name>
<dbReference type="InterPro" id="IPR011992">
    <property type="entry name" value="EF-hand-dom_pair"/>
</dbReference>
<dbReference type="Gene3D" id="1.10.238.10">
    <property type="entry name" value="EF-hand"/>
    <property type="match status" value="1"/>
</dbReference>
<sequence length="265" mass="29687">MADNKNNQISMAASAIAMRGIRIFLSAGKAAAERRASPPRARRTKTVVPGNKLQFNIAEILLKETKFDKNELDALFTMYRRLVTSAQNAAPTSVIAQPAAKIDGIDQNTFRDVMHNTFDLVTEDVVLDRVWLTWERGVNGGEGALKFEAWARGLSVLLRGTDEEKKSHCFAVYDMNNDGYITRDEMFTLLKNSLLKQPGDEDPDEGVRDLVELVLRKMDIDKDGKLSIEDYKQAVEQEPLLLEAFGQCLPSKRHAAAFIKTLVNK</sequence>
<dbReference type="PANTHER" id="PTHR23055:SF60">
    <property type="entry name" value="CALAXIN"/>
    <property type="match status" value="1"/>
</dbReference>
<dbReference type="OrthoDB" id="191686at2759"/>
<dbReference type="CDD" id="cd00051">
    <property type="entry name" value="EFh"/>
    <property type="match status" value="1"/>
</dbReference>
<dbReference type="PROSITE" id="PS50222">
    <property type="entry name" value="EF_HAND_2"/>
    <property type="match status" value="2"/>
</dbReference>
<dbReference type="SMART" id="SM00054">
    <property type="entry name" value="EFh"/>
    <property type="match status" value="2"/>
</dbReference>
<keyword evidence="2" id="KW-0677">Repeat</keyword>
<keyword evidence="3" id="KW-0106">Calcium</keyword>
<evidence type="ECO:0000313" key="5">
    <source>
        <dbReference type="Proteomes" id="UP001652626"/>
    </source>
</evidence>
<organism evidence="5 6">
    <name type="scientific">Vanessa tameamea</name>
    <name type="common">Kamehameha butterfly</name>
    <dbReference type="NCBI Taxonomy" id="334116"/>
    <lineage>
        <taxon>Eukaryota</taxon>
        <taxon>Metazoa</taxon>
        <taxon>Ecdysozoa</taxon>
        <taxon>Arthropoda</taxon>
        <taxon>Hexapoda</taxon>
        <taxon>Insecta</taxon>
        <taxon>Pterygota</taxon>
        <taxon>Neoptera</taxon>
        <taxon>Endopterygota</taxon>
        <taxon>Lepidoptera</taxon>
        <taxon>Glossata</taxon>
        <taxon>Ditrysia</taxon>
        <taxon>Papilionoidea</taxon>
        <taxon>Nymphalidae</taxon>
        <taxon>Nymphalinae</taxon>
        <taxon>Vanessa</taxon>
    </lineage>
</organism>
<protein>
    <submittedName>
        <fullName evidence="6">Calaxin isoform X2</fullName>
    </submittedName>
</protein>
<dbReference type="SUPFAM" id="SSF47473">
    <property type="entry name" value="EF-hand"/>
    <property type="match status" value="1"/>
</dbReference>
<evidence type="ECO:0000256" key="2">
    <source>
        <dbReference type="ARBA" id="ARBA00022737"/>
    </source>
</evidence>
<dbReference type="AlphaFoldDB" id="A0A8B8ILU9"/>
<evidence type="ECO:0000313" key="6">
    <source>
        <dbReference type="RefSeq" id="XP_026498073.2"/>
    </source>
</evidence>
<gene>
    <name evidence="6" type="primary">LOC113402134</name>
</gene>
<accession>A0A8B8ILU9</accession>
<keyword evidence="5" id="KW-1185">Reference proteome</keyword>
<evidence type="ECO:0000256" key="3">
    <source>
        <dbReference type="ARBA" id="ARBA00022837"/>
    </source>
</evidence>
<dbReference type="PANTHER" id="PTHR23055">
    <property type="entry name" value="CALCIUM BINDING PROTEINS"/>
    <property type="match status" value="1"/>
</dbReference>
<dbReference type="OMA" id="PTPNRDG"/>
<evidence type="ECO:0000256" key="1">
    <source>
        <dbReference type="ARBA" id="ARBA00022723"/>
    </source>
</evidence>
<proteinExistence type="predicted"/>
<dbReference type="Proteomes" id="UP001652626">
    <property type="component" value="Chromosome 2"/>
</dbReference>
<reference evidence="6" key="2">
    <citation type="submission" date="2025-08" db="UniProtKB">
        <authorList>
            <consortium name="RefSeq"/>
        </authorList>
    </citation>
    <scope>IDENTIFICATION</scope>
    <source>
        <tissue evidence="6">Whole body</tissue>
    </source>
</reference>
<dbReference type="InterPro" id="IPR018247">
    <property type="entry name" value="EF_Hand_1_Ca_BS"/>
</dbReference>
<dbReference type="InterPro" id="IPR002048">
    <property type="entry name" value="EF_hand_dom"/>
</dbReference>
<reference evidence="5" key="1">
    <citation type="submission" date="2025-05" db="UniProtKB">
        <authorList>
            <consortium name="RefSeq"/>
        </authorList>
    </citation>
    <scope>NUCLEOTIDE SEQUENCE [LARGE SCALE GENOMIC DNA]</scope>
</reference>
<dbReference type="GO" id="GO:0005509">
    <property type="term" value="F:calcium ion binding"/>
    <property type="evidence" value="ECO:0007669"/>
    <property type="project" value="InterPro"/>
</dbReference>